<name>A0A1H0FAL8_9RHOB</name>
<gene>
    <name evidence="1" type="ORF">SAMN05444142_105253</name>
</gene>
<dbReference type="InterPro" id="IPR009389">
    <property type="entry name" value="DUF1045"/>
</dbReference>
<dbReference type="EMBL" id="FQZZ01000005">
    <property type="protein sequence ID" value="SHK46811.1"/>
    <property type="molecule type" value="Genomic_DNA"/>
</dbReference>
<evidence type="ECO:0000313" key="1">
    <source>
        <dbReference type="EMBL" id="SHK46811.1"/>
    </source>
</evidence>
<dbReference type="RefSeq" id="WP_149787622.1">
    <property type="nucleotide sequence ID" value="NZ_FNIO01000002.1"/>
</dbReference>
<proteinExistence type="predicted"/>
<dbReference type="Proteomes" id="UP000324252">
    <property type="component" value="Unassembled WGS sequence"/>
</dbReference>
<dbReference type="OrthoDB" id="4954742at2"/>
<accession>A0A1H0FAL8</accession>
<reference evidence="1 2" key="1">
    <citation type="submission" date="2016-11" db="EMBL/GenBank/DDBJ databases">
        <authorList>
            <person name="Varghese N."/>
            <person name="Submissions S."/>
        </authorList>
    </citation>
    <scope>NUCLEOTIDE SEQUENCE [LARGE SCALE GENOMIC DNA]</scope>
    <source>
        <strain evidence="1 2">DSM 29620</strain>
    </source>
</reference>
<sequence>MPGFTRYAVYYLPPPGPLATFGAHWLGWDVQAGRAVAQPDVPGIDRITGQPRKYGFHATLKPPFRLAPGGDAAALGAALDVLTARMTPALCDGLQADRLGRFLALRPVGGVAAIAGVAAGIVEGLDHFRAPPDRDELARRRKARLTPAQDALLTRWGYPYVMEEFRFHMTLTGPLARDEADTVRAHLDARLPELPAPFVLDQVALVGEQADGMFREISRFFLRG</sequence>
<dbReference type="PIRSF" id="PIRSF033328">
    <property type="entry name" value="Phest_Mll4975"/>
    <property type="match status" value="1"/>
</dbReference>
<evidence type="ECO:0000313" key="2">
    <source>
        <dbReference type="Proteomes" id="UP000324252"/>
    </source>
</evidence>
<organism evidence="1 2">
    <name type="scientific">Lutimaribacter pacificus</name>
    <dbReference type="NCBI Taxonomy" id="391948"/>
    <lineage>
        <taxon>Bacteria</taxon>
        <taxon>Pseudomonadati</taxon>
        <taxon>Pseudomonadota</taxon>
        <taxon>Alphaproteobacteria</taxon>
        <taxon>Rhodobacterales</taxon>
        <taxon>Roseobacteraceae</taxon>
        <taxon>Lutimaribacter</taxon>
    </lineage>
</organism>
<keyword evidence="2" id="KW-1185">Reference proteome</keyword>
<protein>
    <submittedName>
        <fullName evidence="1">Putative phosphonate metabolism protein</fullName>
    </submittedName>
</protein>
<dbReference type="AlphaFoldDB" id="A0A1H0FAL8"/>
<dbReference type="Pfam" id="PF06299">
    <property type="entry name" value="DUF1045"/>
    <property type="match status" value="1"/>
</dbReference>